<dbReference type="EMBL" id="JARIHO010000020">
    <property type="protein sequence ID" value="KAJ7346595.1"/>
    <property type="molecule type" value="Genomic_DNA"/>
</dbReference>
<sequence length="207" mass="23014">MVSTARCGITSSLICFQSLKAFAPELLTRIFLQLSYKSLLRVEAVCVEWKAIVSKHPELSVQMFKKLSKEYVEPGCSKPSFRSESRGRSVGEPIRLHPALNEASYILGEDFESVSFYTGKNDEHKLCELAIANDFISIPMVTTAQLIITSHHIIKVKNAKGIKLKDVFVAMKKGARVRSLGDHRFYEGLEFVTRSGLALTAQMGLGS</sequence>
<accession>A0AAD7A0L3</accession>
<dbReference type="Pfam" id="PF12937">
    <property type="entry name" value="F-box-like"/>
    <property type="match status" value="1"/>
</dbReference>
<dbReference type="PROSITE" id="PS50181">
    <property type="entry name" value="FBOX"/>
    <property type="match status" value="1"/>
</dbReference>
<comment type="caution">
    <text evidence="2">The sequence shown here is derived from an EMBL/GenBank/DDBJ whole genome shotgun (WGS) entry which is preliminary data.</text>
</comment>
<evidence type="ECO:0000313" key="3">
    <source>
        <dbReference type="Proteomes" id="UP001218218"/>
    </source>
</evidence>
<reference evidence="2" key="1">
    <citation type="submission" date="2023-03" db="EMBL/GenBank/DDBJ databases">
        <title>Massive genome expansion in bonnet fungi (Mycena s.s.) driven by repeated elements and novel gene families across ecological guilds.</title>
        <authorList>
            <consortium name="Lawrence Berkeley National Laboratory"/>
            <person name="Harder C.B."/>
            <person name="Miyauchi S."/>
            <person name="Viragh M."/>
            <person name="Kuo A."/>
            <person name="Thoen E."/>
            <person name="Andreopoulos B."/>
            <person name="Lu D."/>
            <person name="Skrede I."/>
            <person name="Drula E."/>
            <person name="Henrissat B."/>
            <person name="Morin E."/>
            <person name="Kohler A."/>
            <person name="Barry K."/>
            <person name="LaButti K."/>
            <person name="Morin E."/>
            <person name="Salamov A."/>
            <person name="Lipzen A."/>
            <person name="Mereny Z."/>
            <person name="Hegedus B."/>
            <person name="Baldrian P."/>
            <person name="Stursova M."/>
            <person name="Weitz H."/>
            <person name="Taylor A."/>
            <person name="Grigoriev I.V."/>
            <person name="Nagy L.G."/>
            <person name="Martin F."/>
            <person name="Kauserud H."/>
        </authorList>
    </citation>
    <scope>NUCLEOTIDE SEQUENCE</scope>
    <source>
        <strain evidence="2">CBHHK002</strain>
    </source>
</reference>
<dbReference type="Gene3D" id="1.20.1280.50">
    <property type="match status" value="1"/>
</dbReference>
<gene>
    <name evidence="2" type="ORF">DFH08DRAFT_194911</name>
</gene>
<name>A0AAD7A0L3_9AGAR</name>
<protein>
    <recommendedName>
        <fullName evidence="1">F-box domain-containing protein</fullName>
    </recommendedName>
</protein>
<evidence type="ECO:0000313" key="2">
    <source>
        <dbReference type="EMBL" id="KAJ7346595.1"/>
    </source>
</evidence>
<feature type="domain" description="F-box" evidence="1">
    <location>
        <begin position="16"/>
        <end position="67"/>
    </location>
</feature>
<keyword evidence="3" id="KW-1185">Reference proteome</keyword>
<evidence type="ECO:0000259" key="1">
    <source>
        <dbReference type="PROSITE" id="PS50181"/>
    </source>
</evidence>
<dbReference type="InterPro" id="IPR036047">
    <property type="entry name" value="F-box-like_dom_sf"/>
</dbReference>
<dbReference type="AlphaFoldDB" id="A0AAD7A0L3"/>
<dbReference type="Proteomes" id="UP001218218">
    <property type="component" value="Unassembled WGS sequence"/>
</dbReference>
<organism evidence="2 3">
    <name type="scientific">Mycena albidolilacea</name>
    <dbReference type="NCBI Taxonomy" id="1033008"/>
    <lineage>
        <taxon>Eukaryota</taxon>
        <taxon>Fungi</taxon>
        <taxon>Dikarya</taxon>
        <taxon>Basidiomycota</taxon>
        <taxon>Agaricomycotina</taxon>
        <taxon>Agaricomycetes</taxon>
        <taxon>Agaricomycetidae</taxon>
        <taxon>Agaricales</taxon>
        <taxon>Marasmiineae</taxon>
        <taxon>Mycenaceae</taxon>
        <taxon>Mycena</taxon>
    </lineage>
</organism>
<dbReference type="SUPFAM" id="SSF81383">
    <property type="entry name" value="F-box domain"/>
    <property type="match status" value="1"/>
</dbReference>
<dbReference type="InterPro" id="IPR001810">
    <property type="entry name" value="F-box_dom"/>
</dbReference>
<proteinExistence type="predicted"/>